<keyword evidence="6" id="KW-1185">Reference proteome</keyword>
<dbReference type="PIRSF" id="PIRSF000443">
    <property type="entry name" value="Homoser_Ac_trans"/>
    <property type="match status" value="1"/>
</dbReference>
<feature type="domain" description="AB hydrolase-1" evidence="4">
    <location>
        <begin position="32"/>
        <end position="201"/>
    </location>
</feature>
<dbReference type="KEGG" id="eme:CEM_006"/>
<protein>
    <recommendedName>
        <fullName evidence="2">Homoserine O-succinyltransferase</fullName>
        <shortName evidence="2">HST</shortName>
        <ecNumber evidence="2">2.3.1.46</ecNumber>
    </recommendedName>
    <alternativeName>
        <fullName evidence="2">Homoserine transsuccinylase</fullName>
        <shortName evidence="2">HTS</shortName>
    </alternativeName>
</protein>
<feature type="binding site" evidence="2">
    <location>
        <position position="333"/>
    </location>
    <ligand>
        <name>substrate</name>
    </ligand>
</feature>
<organism evidence="5 6">
    <name type="scientific">Candidatus Johnevansia muelleri</name>
    <dbReference type="NCBI Taxonomy" id="1495769"/>
    <lineage>
        <taxon>Bacteria</taxon>
        <taxon>Pseudomonadati</taxon>
        <taxon>Pseudomonadota</taxon>
        <taxon>Gammaproteobacteria</taxon>
        <taxon>Candidatus Johnevansiales</taxon>
        <taxon>Candidatus Johnevansiaceae</taxon>
        <taxon>Candidatus Johnevansia</taxon>
    </lineage>
</organism>
<evidence type="ECO:0000256" key="1">
    <source>
        <dbReference type="ARBA" id="ARBA00022679"/>
    </source>
</evidence>
<dbReference type="HOGENOM" id="CLU_028760_1_2_6"/>
<dbReference type="OrthoDB" id="9800754at2"/>
<keyword evidence="2" id="KW-0963">Cytoplasm</keyword>
<reference evidence="6" key="1">
    <citation type="submission" date="2014-07" db="EMBL/GenBank/DDBJ databases">
        <authorList>
            <person name="Santos-Garcia D."/>
        </authorList>
    </citation>
    <scope>NUCLEOTIDE SEQUENCE [LARGE SCALE GENOMIC DNA]</scope>
</reference>
<comment type="similarity">
    <text evidence="2">Belongs to the AB hydrolase superfamily. MetX family.</text>
</comment>
<dbReference type="STRING" id="1495769.CEM_006"/>
<dbReference type="NCBIfam" id="TIGR01392">
    <property type="entry name" value="homoserO_Ac_trn"/>
    <property type="match status" value="1"/>
</dbReference>
<evidence type="ECO:0000313" key="6">
    <source>
        <dbReference type="Proteomes" id="UP000032420"/>
    </source>
</evidence>
<evidence type="ECO:0000313" key="5">
    <source>
        <dbReference type="EMBL" id="CDZ16282.1"/>
    </source>
</evidence>
<evidence type="ECO:0000256" key="2">
    <source>
        <dbReference type="HAMAP-Rule" id="MF_00296"/>
    </source>
</evidence>
<name>A0A078KE16_9GAMM</name>
<feature type="active site" evidence="2 3">
    <location>
        <position position="299"/>
    </location>
</feature>
<evidence type="ECO:0000259" key="4">
    <source>
        <dbReference type="Pfam" id="PF00561"/>
    </source>
</evidence>
<dbReference type="HAMAP" id="MF_00296">
    <property type="entry name" value="MetX_acyltransf"/>
    <property type="match status" value="1"/>
</dbReference>
<dbReference type="EMBL" id="LM655252">
    <property type="protein sequence ID" value="CDZ16282.1"/>
    <property type="molecule type" value="Genomic_DNA"/>
</dbReference>
<comment type="function">
    <text evidence="2">Transfers a succinyl group from succinyl-CoA to L-homoserine, forming succinyl-L-homoserine.</text>
</comment>
<dbReference type="EC" id="2.3.1.46" evidence="2"/>
<keyword evidence="2 5" id="KW-0012">Acyltransferase</keyword>
<dbReference type="Gene3D" id="3.40.50.1820">
    <property type="entry name" value="alpha/beta hydrolase"/>
    <property type="match status" value="1"/>
</dbReference>
<dbReference type="GO" id="GO:0009092">
    <property type="term" value="P:homoserine metabolic process"/>
    <property type="evidence" value="ECO:0007669"/>
    <property type="project" value="TreeGrafter"/>
</dbReference>
<comment type="subcellular location">
    <subcellularLocation>
        <location evidence="2">Cytoplasm</location>
    </subcellularLocation>
</comment>
<dbReference type="InterPro" id="IPR000073">
    <property type="entry name" value="AB_hydrolase_1"/>
</dbReference>
<dbReference type="GO" id="GO:0009086">
    <property type="term" value="P:methionine biosynthetic process"/>
    <property type="evidence" value="ECO:0007669"/>
    <property type="project" value="UniProtKB-UniRule"/>
</dbReference>
<keyword evidence="1 2" id="KW-0808">Transferase</keyword>
<accession>A0A078KE16</accession>
<dbReference type="AlphaFoldDB" id="A0A078KE16"/>
<comment type="caution">
    <text evidence="2">Lacks conserved residue(s) required for the propagation of feature annotation.</text>
</comment>
<comment type="subunit">
    <text evidence="2">Homodimer.</text>
</comment>
<comment type="pathway">
    <text evidence="2">Amino-acid biosynthesis; L-methionine biosynthesis via de novo pathway; O-succinyl-L-homoserine from L-homoserine: step 1/1.</text>
</comment>
<dbReference type="UniPathway" id="UPA00051">
    <property type="reaction ID" value="UER00075"/>
</dbReference>
<dbReference type="Gene3D" id="1.10.1740.110">
    <property type="match status" value="1"/>
</dbReference>
<proteinExistence type="inferred from homology"/>
<keyword evidence="2" id="KW-0028">Amino-acid biosynthesis</keyword>
<dbReference type="Pfam" id="PF00561">
    <property type="entry name" value="Abhydrolase_1"/>
    <property type="match status" value="1"/>
</dbReference>
<comment type="catalytic activity">
    <reaction evidence="2">
        <text>L-homoserine + succinyl-CoA = O-succinyl-L-homoserine + CoA</text>
        <dbReference type="Rhea" id="RHEA:22008"/>
        <dbReference type="ChEBI" id="CHEBI:57287"/>
        <dbReference type="ChEBI" id="CHEBI:57292"/>
        <dbReference type="ChEBI" id="CHEBI:57476"/>
        <dbReference type="ChEBI" id="CHEBI:57661"/>
        <dbReference type="EC" id="2.3.1.46"/>
    </reaction>
</comment>
<feature type="site" description="Important for acyl-CoA specificity" evidence="2">
    <location>
        <position position="301"/>
    </location>
</feature>
<dbReference type="GO" id="GO:0004414">
    <property type="term" value="F:homoserine O-acetyltransferase activity"/>
    <property type="evidence" value="ECO:0007669"/>
    <property type="project" value="TreeGrafter"/>
</dbReference>
<feature type="active site" evidence="2 3">
    <location>
        <position position="332"/>
    </location>
</feature>
<feature type="active site" description="Nucleophile" evidence="2 3">
    <location>
        <position position="137"/>
    </location>
</feature>
<evidence type="ECO:0000256" key="3">
    <source>
        <dbReference type="PIRSR" id="PIRSR000443-1"/>
    </source>
</evidence>
<dbReference type="NCBIfam" id="NF001209">
    <property type="entry name" value="PRK00175.1"/>
    <property type="match status" value="1"/>
</dbReference>
<dbReference type="SUPFAM" id="SSF53474">
    <property type="entry name" value="alpha/beta-Hydrolases"/>
    <property type="match status" value="1"/>
</dbReference>
<gene>
    <name evidence="5" type="primary">metX</name>
    <name evidence="2" type="synonym">metXS</name>
    <name evidence="5" type="ORF">CEM_006</name>
</gene>
<dbReference type="PANTHER" id="PTHR32268:SF11">
    <property type="entry name" value="HOMOSERINE O-ACETYLTRANSFERASE"/>
    <property type="match status" value="1"/>
</dbReference>
<dbReference type="InterPro" id="IPR008220">
    <property type="entry name" value="HAT_MetX-like"/>
</dbReference>
<dbReference type="GO" id="GO:0008899">
    <property type="term" value="F:homoserine O-succinyltransferase activity"/>
    <property type="evidence" value="ECO:0007669"/>
    <property type="project" value="UniProtKB-UniRule"/>
</dbReference>
<dbReference type="InterPro" id="IPR029058">
    <property type="entry name" value="AB_hydrolase_fold"/>
</dbReference>
<dbReference type="GO" id="GO:0005737">
    <property type="term" value="C:cytoplasm"/>
    <property type="evidence" value="ECO:0007669"/>
    <property type="project" value="UniProtKB-SubCell"/>
</dbReference>
<sequence length="362" mass="42705">MCFNQNLILISGKTIYKYNIIYENYGIIKYNNVILICHALASNHHAAGFYPEDPKPGWWNVHIGYKKSINTNNYFLITLNNLGGCHGSIGPNIINKKNNNIWGPNFPIITLNDLIKNQSKLAYNLGILKFLNIIGGSLGGMQVLEWSNKFPTKIYNAIIIASTNKLNSQNIAFNELARQSIKFNLNFKKGWFYSYNLYKNISKYINLARMLGHLTYLSEIYLTITFNRNLYKKFFKNFKIKSYLINKGYNFYHYFDSNSYIIMTKILDFFNYIKKFNLFIYKTIKFIQCRFLIISFINDCRFSYKRSKKLVNILLTISNRVRYFNVNFNKGHDGFLLFNMNYISILYGFINYKKNYCYIITP</sequence>
<dbReference type="PANTHER" id="PTHR32268">
    <property type="entry name" value="HOMOSERINE O-ACETYLTRANSFERASE"/>
    <property type="match status" value="1"/>
</dbReference>
<dbReference type="Proteomes" id="UP000032420">
    <property type="component" value="Chromosome I"/>
</dbReference>
<dbReference type="PATRIC" id="fig|1495769.3.peg.4"/>
<feature type="binding site" evidence="2">
    <location>
        <position position="209"/>
    </location>
    <ligand>
        <name>substrate</name>
    </ligand>
</feature>
<keyword evidence="2" id="KW-0486">Methionine biosynthesis</keyword>